<proteinExistence type="predicted"/>
<comment type="caution">
    <text evidence="2">The sequence shown here is derived from an EMBL/GenBank/DDBJ whole genome shotgun (WGS) entry which is preliminary data.</text>
</comment>
<evidence type="ECO:0000256" key="1">
    <source>
        <dbReference type="SAM" id="Phobius"/>
    </source>
</evidence>
<name>A0A1F6FHE3_9BACT</name>
<dbReference type="EMBL" id="MFMM01000001">
    <property type="protein sequence ID" value="OGG85280.1"/>
    <property type="molecule type" value="Genomic_DNA"/>
</dbReference>
<feature type="transmembrane region" description="Helical" evidence="1">
    <location>
        <begin position="12"/>
        <end position="36"/>
    </location>
</feature>
<evidence type="ECO:0000313" key="3">
    <source>
        <dbReference type="Proteomes" id="UP000177325"/>
    </source>
</evidence>
<keyword evidence="1" id="KW-0472">Membrane</keyword>
<keyword evidence="1" id="KW-1133">Transmembrane helix</keyword>
<dbReference type="STRING" id="1798525.A3G90_04475"/>
<accession>A0A1F6FHE3</accession>
<reference evidence="2 3" key="1">
    <citation type="journal article" date="2016" name="Nat. Commun.">
        <title>Thousands of microbial genomes shed light on interconnected biogeochemical processes in an aquifer system.</title>
        <authorList>
            <person name="Anantharaman K."/>
            <person name="Brown C.T."/>
            <person name="Hug L.A."/>
            <person name="Sharon I."/>
            <person name="Castelle C.J."/>
            <person name="Probst A.J."/>
            <person name="Thomas B.C."/>
            <person name="Singh A."/>
            <person name="Wilkins M.J."/>
            <person name="Karaoz U."/>
            <person name="Brodie E.L."/>
            <person name="Williams K.H."/>
            <person name="Hubbard S.S."/>
            <person name="Banfield J.F."/>
        </authorList>
    </citation>
    <scope>NUCLEOTIDE SEQUENCE [LARGE SCALE GENOMIC DNA]</scope>
</reference>
<dbReference type="Proteomes" id="UP000177325">
    <property type="component" value="Unassembled WGS sequence"/>
</dbReference>
<organism evidence="2 3">
    <name type="scientific">Candidatus Kaiserbacteria bacterium RIFCSPLOWO2_12_FULL_45_26</name>
    <dbReference type="NCBI Taxonomy" id="1798525"/>
    <lineage>
        <taxon>Bacteria</taxon>
        <taxon>Candidatus Kaiseribacteriota</taxon>
    </lineage>
</organism>
<evidence type="ECO:0000313" key="2">
    <source>
        <dbReference type="EMBL" id="OGG85280.1"/>
    </source>
</evidence>
<gene>
    <name evidence="2" type="ORF">A3G90_04475</name>
</gene>
<keyword evidence="1" id="KW-0812">Transmembrane</keyword>
<dbReference type="AlphaFoldDB" id="A0A1F6FHE3"/>
<protein>
    <submittedName>
        <fullName evidence="2">Uncharacterized protein</fullName>
    </submittedName>
</protein>
<sequence>MDSQPCKCSNKYLLKILLLVIILLQFTGLFFSSSYFGSLAKLIETNSQSTYDSVRALSVSREDSRPVDSVPTSSSNTEYKNSEYGFALAVPKVWNDIGFVTWKGVGAKGQTTFNYFLLANTKDNFMVSSIGIYPVATYVKDQCDDIESPCLPGVEIGRNNQYVFVSELISPEAFGDCYVAGTERFGGGFYEVNKELCEVGATGRYSERDADNFTVFEVK</sequence>